<keyword evidence="2" id="KW-1185">Reference proteome</keyword>
<proteinExistence type="predicted"/>
<dbReference type="Proteomes" id="UP000827724">
    <property type="component" value="Unassembled WGS sequence"/>
</dbReference>
<name>A0A9P8TXT6_9HYPO</name>
<reference evidence="1" key="1">
    <citation type="submission" date="2021-08" db="EMBL/GenBank/DDBJ databases">
        <title>Chromosome-Level Trichoderma cornu-damae using Hi-C Data.</title>
        <authorList>
            <person name="Kim C.S."/>
        </authorList>
    </citation>
    <scope>NUCLEOTIDE SEQUENCE</scope>
    <source>
        <strain evidence="1">KA19-0412C</strain>
    </source>
</reference>
<sequence length="61" mass="6695">MAFMSLPLCGFGHHPRGGYVLCTGKHMRHRVSRATAPFDRVGANAKYAWRDATEMTSIAAS</sequence>
<evidence type="ECO:0000313" key="2">
    <source>
        <dbReference type="Proteomes" id="UP000827724"/>
    </source>
</evidence>
<gene>
    <name evidence="1" type="ORF">Trco_002219</name>
</gene>
<accession>A0A9P8TXT6</accession>
<comment type="caution">
    <text evidence="1">The sequence shown here is derived from an EMBL/GenBank/DDBJ whole genome shotgun (WGS) entry which is preliminary data.</text>
</comment>
<organism evidence="1 2">
    <name type="scientific">Trichoderma cornu-damae</name>
    <dbReference type="NCBI Taxonomy" id="654480"/>
    <lineage>
        <taxon>Eukaryota</taxon>
        <taxon>Fungi</taxon>
        <taxon>Dikarya</taxon>
        <taxon>Ascomycota</taxon>
        <taxon>Pezizomycotina</taxon>
        <taxon>Sordariomycetes</taxon>
        <taxon>Hypocreomycetidae</taxon>
        <taxon>Hypocreales</taxon>
        <taxon>Hypocreaceae</taxon>
        <taxon>Trichoderma</taxon>
    </lineage>
</organism>
<dbReference type="AlphaFoldDB" id="A0A9P8TXT6"/>
<protein>
    <submittedName>
        <fullName evidence="1">Uncharacterized protein</fullName>
    </submittedName>
</protein>
<dbReference type="EMBL" id="JAIWOZ010000002">
    <property type="protein sequence ID" value="KAH6608873.1"/>
    <property type="molecule type" value="Genomic_DNA"/>
</dbReference>
<evidence type="ECO:0000313" key="1">
    <source>
        <dbReference type="EMBL" id="KAH6608873.1"/>
    </source>
</evidence>